<reference evidence="2 3" key="1">
    <citation type="journal article" date="2015" name="Environ. Microbiol.">
        <title>Metagenome sequence of Elaphomyces granulatus from sporocarp tissue reveals Ascomycota ectomycorrhizal fingerprints of genome expansion and a Proteobacteria-rich microbiome.</title>
        <authorList>
            <person name="Quandt C.A."/>
            <person name="Kohler A."/>
            <person name="Hesse C.N."/>
            <person name="Sharpton T.J."/>
            <person name="Martin F."/>
            <person name="Spatafora J.W."/>
        </authorList>
    </citation>
    <scope>NUCLEOTIDE SEQUENCE [LARGE SCALE GENOMIC DNA]</scope>
    <source>
        <strain evidence="2 3">OSC145934</strain>
    </source>
</reference>
<accession>A0A232LLW4</accession>
<dbReference type="PANTHER" id="PTHR37331">
    <property type="entry name" value="YALI0F11671P"/>
    <property type="match status" value="1"/>
</dbReference>
<comment type="caution">
    <text evidence="2">The sequence shown here is derived from an EMBL/GenBank/DDBJ whole genome shotgun (WGS) entry which is preliminary data.</text>
</comment>
<sequence length="234" mass="25333">MNGIFHFSRQTSGPKRGYFRSLSTLVNHPHIYVFPKKSHSEDSILSLLPTEPPLTELAIGSTSKLPPSPDSFEENPKFLEILQLVLEEHAHEDPESISQAQVMASTSGANLGSGGVFFAPRHKRASKFGAAAAGRGDSSKGVSGQGGAGSGRGGWIHVSDARRPPEFGRIAWPEDIFGSLEADSNGDFVGRNGNYQSSGTYRIVTRDGILGLSPFLREKLADELRKQERLARMS</sequence>
<organism evidence="2 3">
    <name type="scientific">Elaphomyces granulatus</name>
    <dbReference type="NCBI Taxonomy" id="519963"/>
    <lineage>
        <taxon>Eukaryota</taxon>
        <taxon>Fungi</taxon>
        <taxon>Dikarya</taxon>
        <taxon>Ascomycota</taxon>
        <taxon>Pezizomycotina</taxon>
        <taxon>Eurotiomycetes</taxon>
        <taxon>Eurotiomycetidae</taxon>
        <taxon>Eurotiales</taxon>
        <taxon>Elaphomycetaceae</taxon>
        <taxon>Elaphomyces</taxon>
    </lineage>
</organism>
<feature type="compositionally biased region" description="Gly residues" evidence="1">
    <location>
        <begin position="143"/>
        <end position="154"/>
    </location>
</feature>
<gene>
    <name evidence="2" type="ORF">Egran_07085</name>
</gene>
<proteinExistence type="predicted"/>
<evidence type="ECO:0000313" key="2">
    <source>
        <dbReference type="EMBL" id="OXV05146.1"/>
    </source>
</evidence>
<name>A0A232LLW4_9EURO</name>
<dbReference type="OrthoDB" id="5397701at2759"/>
<feature type="region of interest" description="Disordered" evidence="1">
    <location>
        <begin position="129"/>
        <end position="157"/>
    </location>
</feature>
<dbReference type="AlphaFoldDB" id="A0A232LLW4"/>
<keyword evidence="3" id="KW-1185">Reference proteome</keyword>
<dbReference type="EMBL" id="NPHW01007539">
    <property type="protein sequence ID" value="OXV05146.1"/>
    <property type="molecule type" value="Genomic_DNA"/>
</dbReference>
<dbReference type="Proteomes" id="UP000243515">
    <property type="component" value="Unassembled WGS sequence"/>
</dbReference>
<evidence type="ECO:0000313" key="3">
    <source>
        <dbReference type="Proteomes" id="UP000243515"/>
    </source>
</evidence>
<protein>
    <submittedName>
        <fullName evidence="2">Uncharacterized protein</fullName>
    </submittedName>
</protein>
<evidence type="ECO:0000256" key="1">
    <source>
        <dbReference type="SAM" id="MobiDB-lite"/>
    </source>
</evidence>
<dbReference type="PANTHER" id="PTHR37331:SF1">
    <property type="entry name" value="YALI0F11671P"/>
    <property type="match status" value="1"/>
</dbReference>